<accession>A0ABY7CVF3</accession>
<reference evidence="2" key="1">
    <citation type="submission" date="2022-10" db="EMBL/GenBank/DDBJ databases">
        <title>Puccinia triticina Genome sequencing and assembly.</title>
        <authorList>
            <person name="Li C."/>
        </authorList>
    </citation>
    <scope>NUCLEOTIDE SEQUENCE</scope>
    <source>
        <strain evidence="2">Pt15</strain>
    </source>
</reference>
<sequence length="809" mass="91656">MRPLQNEDIQMPSHSNTSSDHPDQQPPPTATAHCNQHLIRESEKEIPTSRNLERHRCHRKWTYSDTRRNVPPRFLLTINPYLDPLLIPQPPEGPALSTQNGGISSYRGVPAQQQQPPPSPHNQTSSTNSAETPATNQSNSAGTPLPTNRSIPDATQNQPSQSDPKLTKPKPPPRSKTPAHLVENAKCMEIDQLISLAAKHAQYVRLTAEDEVELNSAYKEYQRKLYTIAYKNKLAIGPCLRYVGEGANPRGSTCYNSFCRYDPVASKVFTDSTIHPDDRKRECGRLWKMLDADTRDKWKDPEYVGSISVAPDLTNEGDENKHNPPGTHKKRKAASFDSDHWARKVVADLRQLSRMCGTEGFLVIGSRDKDSTLKFSGGSHLGEHFLDMYSTNDDPVTNFIDFLRGQTVIKKLTGKEPPPVLKKQQSRKPKPRNIFTNHDKGQKKVNIDFIRAKLNNAIEKATHGKWMRGWPGTCTQEGLARLQVSLRVKDNDLGVTLQHFCKRPGDMGDKHAQLVVAALEEDWVELIGPPAPNNTGLGGSDGEALKENSSPTIVSVGQCSGVLRPIPKSKGKKQSTHPNKKRKLHSWLCKKFKLAANRQKEVQKELQNILSLDNPFKQPGQKYTISYFKEQWRHQKTFRADHTDEEQERRDKLIKIYEHQANIELLRQVERLTDPDLNLLSEKEVKKIFDKIDKVSKKLNKDAAEAEALGINLPSGKENSDEQRLLLLLWNSKNELYIQAVQLQAERQPLLDSKKLGTRVGTELKEKILKAIATRRPAVLIYSEFNQIRMWIALINWFFMVWTGEADLE</sequence>
<evidence type="ECO:0000313" key="2">
    <source>
        <dbReference type="EMBL" id="WAQ87977.1"/>
    </source>
</evidence>
<dbReference type="RefSeq" id="XP_053023532.1">
    <property type="nucleotide sequence ID" value="XM_053172276.1"/>
</dbReference>
<feature type="region of interest" description="Disordered" evidence="1">
    <location>
        <begin position="1"/>
        <end position="33"/>
    </location>
</feature>
<gene>
    <name evidence="2" type="ORF">PtA15_9A102</name>
</gene>
<feature type="compositionally biased region" description="Polar residues" evidence="1">
    <location>
        <begin position="130"/>
        <end position="163"/>
    </location>
</feature>
<feature type="region of interest" description="Disordered" evidence="1">
    <location>
        <begin position="309"/>
        <end position="336"/>
    </location>
</feature>
<organism evidence="2 3">
    <name type="scientific">Puccinia triticina</name>
    <dbReference type="NCBI Taxonomy" id="208348"/>
    <lineage>
        <taxon>Eukaryota</taxon>
        <taxon>Fungi</taxon>
        <taxon>Dikarya</taxon>
        <taxon>Basidiomycota</taxon>
        <taxon>Pucciniomycotina</taxon>
        <taxon>Pucciniomycetes</taxon>
        <taxon>Pucciniales</taxon>
        <taxon>Pucciniaceae</taxon>
        <taxon>Puccinia</taxon>
    </lineage>
</organism>
<dbReference type="PANTHER" id="PTHR33096:SF1">
    <property type="entry name" value="CXC1-LIKE CYSTEINE CLUSTER ASSOCIATED WITH KDZ TRANSPOSASES DOMAIN-CONTAINING PROTEIN"/>
    <property type="match status" value="1"/>
</dbReference>
<proteinExistence type="predicted"/>
<protein>
    <recommendedName>
        <fullName evidence="4">HMG box domain-containing protein</fullName>
    </recommendedName>
</protein>
<feature type="region of interest" description="Disordered" evidence="1">
    <location>
        <begin position="415"/>
        <end position="438"/>
    </location>
</feature>
<dbReference type="GeneID" id="77813171"/>
<evidence type="ECO:0000313" key="3">
    <source>
        <dbReference type="Proteomes" id="UP001164743"/>
    </source>
</evidence>
<dbReference type="EMBL" id="CP110429">
    <property type="protein sequence ID" value="WAQ87977.1"/>
    <property type="molecule type" value="Genomic_DNA"/>
</dbReference>
<dbReference type="PANTHER" id="PTHR33096">
    <property type="entry name" value="CXC2 DOMAIN-CONTAINING PROTEIN"/>
    <property type="match status" value="1"/>
</dbReference>
<name>A0ABY7CVF3_9BASI</name>
<evidence type="ECO:0000256" key="1">
    <source>
        <dbReference type="SAM" id="MobiDB-lite"/>
    </source>
</evidence>
<keyword evidence="3" id="KW-1185">Reference proteome</keyword>
<feature type="region of interest" description="Disordered" evidence="1">
    <location>
        <begin position="89"/>
        <end position="179"/>
    </location>
</feature>
<dbReference type="Proteomes" id="UP001164743">
    <property type="component" value="Chromosome 9A"/>
</dbReference>
<evidence type="ECO:0008006" key="4">
    <source>
        <dbReference type="Google" id="ProtNLM"/>
    </source>
</evidence>